<dbReference type="EMBL" id="JAPTSV010000004">
    <property type="protein sequence ID" value="KAJ1528631.1"/>
    <property type="molecule type" value="Genomic_DNA"/>
</dbReference>
<feature type="region of interest" description="Disordered" evidence="1">
    <location>
        <begin position="1"/>
        <end position="74"/>
    </location>
</feature>
<sequence>MSRRRPHRLRRLERRRARMPSSDPLGLREPIKGEGEVAVNEWARWPPPTVDIEDQEPAGAPERTPDPADPRTRAAEPVRVRHISVNGVVLEVRARSARPRDFPLRIPLDRVSGPIPQLRVSIPRDRLQGLHFPPEDRIHFLDESRAAVDDGEGVDDEHAYPLGPQSDLAWILDGPQCMSKVGASPRVVALSVRKTEIA</sequence>
<accession>A0AAV7XQR2</accession>
<name>A0AAV7XQR2_9NEOP</name>
<feature type="compositionally biased region" description="Basic residues" evidence="1">
    <location>
        <begin position="1"/>
        <end position="18"/>
    </location>
</feature>
<gene>
    <name evidence="2" type="ORF">ONE63_007026</name>
</gene>
<evidence type="ECO:0000313" key="2">
    <source>
        <dbReference type="EMBL" id="KAJ1528631.1"/>
    </source>
</evidence>
<reference evidence="2" key="1">
    <citation type="submission" date="2022-12" db="EMBL/GenBank/DDBJ databases">
        <title>Chromosome-level genome assembly of the bean flower thrips Megalurothrips usitatus.</title>
        <authorList>
            <person name="Ma L."/>
            <person name="Liu Q."/>
            <person name="Li H."/>
            <person name="Cai W."/>
        </authorList>
    </citation>
    <scope>NUCLEOTIDE SEQUENCE</scope>
    <source>
        <strain evidence="2">Cailab_2022a</strain>
    </source>
</reference>
<feature type="compositionally biased region" description="Basic and acidic residues" evidence="1">
    <location>
        <begin position="63"/>
        <end position="74"/>
    </location>
</feature>
<dbReference type="AlphaFoldDB" id="A0AAV7XQR2"/>
<organism evidence="2 3">
    <name type="scientific">Megalurothrips usitatus</name>
    <name type="common">bean blossom thrips</name>
    <dbReference type="NCBI Taxonomy" id="439358"/>
    <lineage>
        <taxon>Eukaryota</taxon>
        <taxon>Metazoa</taxon>
        <taxon>Ecdysozoa</taxon>
        <taxon>Arthropoda</taxon>
        <taxon>Hexapoda</taxon>
        <taxon>Insecta</taxon>
        <taxon>Pterygota</taxon>
        <taxon>Neoptera</taxon>
        <taxon>Paraneoptera</taxon>
        <taxon>Thysanoptera</taxon>
        <taxon>Terebrantia</taxon>
        <taxon>Thripoidea</taxon>
        <taxon>Thripidae</taxon>
        <taxon>Megalurothrips</taxon>
    </lineage>
</organism>
<proteinExistence type="predicted"/>
<comment type="caution">
    <text evidence="2">The sequence shown here is derived from an EMBL/GenBank/DDBJ whole genome shotgun (WGS) entry which is preliminary data.</text>
</comment>
<evidence type="ECO:0000313" key="3">
    <source>
        <dbReference type="Proteomes" id="UP001075354"/>
    </source>
</evidence>
<dbReference type="Proteomes" id="UP001075354">
    <property type="component" value="Chromosome 4"/>
</dbReference>
<evidence type="ECO:0000256" key="1">
    <source>
        <dbReference type="SAM" id="MobiDB-lite"/>
    </source>
</evidence>
<keyword evidence="3" id="KW-1185">Reference proteome</keyword>
<protein>
    <submittedName>
        <fullName evidence="2">Uncharacterized protein</fullName>
    </submittedName>
</protein>